<comment type="caution">
    <text evidence="2">The sequence shown here is derived from an EMBL/GenBank/DDBJ whole genome shotgun (WGS) entry which is preliminary data.</text>
</comment>
<reference evidence="2 3" key="1">
    <citation type="submission" date="2016-08" db="EMBL/GenBank/DDBJ databases">
        <title>A Parts List for Fungal Cellulosomes Revealed by Comparative Genomics.</title>
        <authorList>
            <consortium name="DOE Joint Genome Institute"/>
            <person name="Haitjema C.H."/>
            <person name="Gilmore S.P."/>
            <person name="Henske J.K."/>
            <person name="Solomon K.V."/>
            <person name="De Groot R."/>
            <person name="Kuo A."/>
            <person name="Mondo S.J."/>
            <person name="Salamov A.A."/>
            <person name="Labutti K."/>
            <person name="Zhao Z."/>
            <person name="Chiniquy J."/>
            <person name="Barry K."/>
            <person name="Brewer H.M."/>
            <person name="Purvine S.O."/>
            <person name="Wright A.T."/>
            <person name="Boxma B."/>
            <person name="Van Alen T."/>
            <person name="Hackstein J.H."/>
            <person name="Baker S.E."/>
            <person name="Grigoriev I.V."/>
            <person name="O'Malley M.A."/>
        </authorList>
    </citation>
    <scope>NUCLEOTIDE SEQUENCE [LARGE SCALE GENOMIC DNA]</scope>
    <source>
        <strain evidence="2 3">G1</strain>
    </source>
</reference>
<sequence>MGPEKNYLVDPKLDITFKNLFGVESNKDLMIDFLNSILELKGNDKIKNITFLNNEIIPVLAKNSIKNKNKKHKNKSEDENKNENENSNNNNNNNNNNKEVEGGRMDILVNPLKYEDSKANPYFLRSTNNNSKRRKTSQKYDEMQDKGHMGKRSIYYASGIIFQSLPKTAPYDELPELIMINILNYNFINGNSIHIKFEDNDEEYKNLLNERCHSIYNIREVNSNRKEIFENTLTIHFIELKKFTMEVNKEKLNSDKYRWIKFLLYPEQFRESQSKLFIKAVDTLEALGTDNNFLILYEQKQKEDKDYLSSMSSQQLQGEIEGEKYATIKYLLLMLNYKKQVKKIKDKINLPENDINYICNFYQNKNRNISILASKLKYKEEKLKEICNSLEISFIENKK</sequence>
<feature type="region of interest" description="Disordered" evidence="1">
    <location>
        <begin position="67"/>
        <end position="101"/>
    </location>
</feature>
<proteinExistence type="predicted"/>
<dbReference type="OrthoDB" id="2398125at2759"/>
<dbReference type="PANTHER" id="PTHR41317:SF1">
    <property type="entry name" value="PD-(D_E)XK NUCLEASE FAMILY TRANSPOSASE"/>
    <property type="match status" value="1"/>
</dbReference>
<evidence type="ECO:0000256" key="1">
    <source>
        <dbReference type="SAM" id="MobiDB-lite"/>
    </source>
</evidence>
<evidence type="ECO:0000313" key="3">
    <source>
        <dbReference type="Proteomes" id="UP000193920"/>
    </source>
</evidence>
<accession>A0A1Y2EPK1</accession>
<protein>
    <submittedName>
        <fullName evidence="2">Uncharacterized protein</fullName>
    </submittedName>
</protein>
<evidence type="ECO:0000313" key="2">
    <source>
        <dbReference type="EMBL" id="ORY73126.1"/>
    </source>
</evidence>
<name>A0A1Y2EPK1_9FUNG</name>
<gene>
    <name evidence="2" type="ORF">LY90DRAFT_503241</name>
</gene>
<keyword evidence="3" id="KW-1185">Reference proteome</keyword>
<dbReference type="Proteomes" id="UP000193920">
    <property type="component" value="Unassembled WGS sequence"/>
</dbReference>
<dbReference type="PANTHER" id="PTHR41317">
    <property type="entry name" value="PD-(D_E)XK NUCLEASE FAMILY TRANSPOSASE"/>
    <property type="match status" value="1"/>
</dbReference>
<organism evidence="2 3">
    <name type="scientific">Neocallimastix californiae</name>
    <dbReference type="NCBI Taxonomy" id="1754190"/>
    <lineage>
        <taxon>Eukaryota</taxon>
        <taxon>Fungi</taxon>
        <taxon>Fungi incertae sedis</taxon>
        <taxon>Chytridiomycota</taxon>
        <taxon>Chytridiomycota incertae sedis</taxon>
        <taxon>Neocallimastigomycetes</taxon>
        <taxon>Neocallimastigales</taxon>
        <taxon>Neocallimastigaceae</taxon>
        <taxon>Neocallimastix</taxon>
    </lineage>
</organism>
<dbReference type="EMBL" id="MCOG01000035">
    <property type="protein sequence ID" value="ORY73126.1"/>
    <property type="molecule type" value="Genomic_DNA"/>
</dbReference>
<feature type="region of interest" description="Disordered" evidence="1">
    <location>
        <begin position="122"/>
        <end position="146"/>
    </location>
</feature>
<dbReference type="STRING" id="1754190.A0A1Y2EPK1"/>
<dbReference type="AlphaFoldDB" id="A0A1Y2EPK1"/>
<feature type="compositionally biased region" description="Basic and acidic residues" evidence="1">
    <location>
        <begin position="75"/>
        <end position="84"/>
    </location>
</feature>
<dbReference type="Pfam" id="PF12784">
    <property type="entry name" value="PDDEXK_2"/>
    <property type="match status" value="2"/>
</dbReference>
<feature type="compositionally biased region" description="Low complexity" evidence="1">
    <location>
        <begin position="85"/>
        <end position="97"/>
    </location>
</feature>